<accession>D6ZDE3</accession>
<dbReference type="STRING" id="640132.Srot_0727"/>
<dbReference type="Proteomes" id="UP000002247">
    <property type="component" value="Chromosome"/>
</dbReference>
<dbReference type="HOGENOM" id="CLU_3221896_0_0_11"/>
<dbReference type="KEGG" id="srt:Srot_0727"/>
<sequence>MILAEGGSGEPQCFLRYPAAVPINRANANSNAPYSTVCTTSLPG</sequence>
<gene>
    <name evidence="1" type="ordered locus">Srot_0727</name>
</gene>
<protein>
    <submittedName>
        <fullName evidence="1">Uncharacterized protein</fullName>
    </submittedName>
</protein>
<proteinExistence type="predicted"/>
<evidence type="ECO:0000313" key="2">
    <source>
        <dbReference type="Proteomes" id="UP000002247"/>
    </source>
</evidence>
<reference evidence="1 2" key="1">
    <citation type="journal article" date="2010" name="Stand. Genomic Sci.">
        <title>Complete genome sequence of Segniliparus rotundus type strain (CDC 1076).</title>
        <authorList>
            <person name="Sikorski J."/>
            <person name="Lapidus A."/>
            <person name="Copeland A."/>
            <person name="Misra M."/>
            <person name="Glavina Del Rio T."/>
            <person name="Nolan M."/>
            <person name="Lucas S."/>
            <person name="Chen F."/>
            <person name="Tice H."/>
            <person name="Cheng J.F."/>
            <person name="Jando M."/>
            <person name="Schneider S."/>
            <person name="Bruce D."/>
            <person name="Goodwin L."/>
            <person name="Pitluck S."/>
            <person name="Liolios K."/>
            <person name="Mikhailova N."/>
            <person name="Pati A."/>
            <person name="Ivanova N."/>
            <person name="Mavromatis K."/>
            <person name="Chen A."/>
            <person name="Palaniappan K."/>
            <person name="Chertkov O."/>
            <person name="Land M."/>
            <person name="Hauser L."/>
            <person name="Chang Y.J."/>
            <person name="Jeffries C.D."/>
            <person name="Brettin T."/>
            <person name="Detter J.C."/>
            <person name="Han C."/>
            <person name="Rohde M."/>
            <person name="Goker M."/>
            <person name="Bristow J."/>
            <person name="Eisen J.A."/>
            <person name="Markowitz V."/>
            <person name="Hugenholtz P."/>
            <person name="Kyrpides N.C."/>
            <person name="Klenk H.P."/>
        </authorList>
    </citation>
    <scope>NUCLEOTIDE SEQUENCE [LARGE SCALE GENOMIC DNA]</scope>
    <source>
        <strain evidence="2">ATCC BAA-972 / CDC 1076 / CIP 108378 / DSM 44985 / JCM 13578</strain>
    </source>
</reference>
<dbReference type="EMBL" id="CP001958">
    <property type="protein sequence ID" value="ADG97207.1"/>
    <property type="molecule type" value="Genomic_DNA"/>
</dbReference>
<dbReference type="AlphaFoldDB" id="D6ZDE3"/>
<organism evidence="1 2">
    <name type="scientific">Segniliparus rotundus (strain ATCC BAA-972 / CDC 1076 / CIP 108378 / DSM 44985 / JCM 13578)</name>
    <dbReference type="NCBI Taxonomy" id="640132"/>
    <lineage>
        <taxon>Bacteria</taxon>
        <taxon>Bacillati</taxon>
        <taxon>Actinomycetota</taxon>
        <taxon>Actinomycetes</taxon>
        <taxon>Mycobacteriales</taxon>
        <taxon>Segniliparaceae</taxon>
        <taxon>Segniliparus</taxon>
    </lineage>
</organism>
<evidence type="ECO:0000313" key="1">
    <source>
        <dbReference type="EMBL" id="ADG97207.1"/>
    </source>
</evidence>
<name>D6ZDE3_SEGRD</name>
<keyword evidence="2" id="KW-1185">Reference proteome</keyword>